<organism evidence="1">
    <name type="scientific">Lessardia elongata</name>
    <dbReference type="NCBI Taxonomy" id="210733"/>
    <lineage>
        <taxon>Eukaryota</taxon>
        <taxon>Sar</taxon>
        <taxon>Alveolata</taxon>
        <taxon>Dinophyceae</taxon>
        <taxon>Peridiniales</taxon>
        <taxon>Podolampadaceae</taxon>
        <taxon>Lessardia</taxon>
    </lineage>
</organism>
<proteinExistence type="predicted"/>
<gene>
    <name evidence="1" type="ORF">LELO1147_LOCUS307</name>
</gene>
<name>A0A7S2QWF5_9DINO</name>
<protein>
    <submittedName>
        <fullName evidence="1">Uncharacterized protein</fullName>
    </submittedName>
</protein>
<dbReference type="EMBL" id="HBHF01001927">
    <property type="protein sequence ID" value="CAD9653848.1"/>
    <property type="molecule type" value="Transcribed_RNA"/>
</dbReference>
<evidence type="ECO:0000313" key="1">
    <source>
        <dbReference type="EMBL" id="CAD9653848.1"/>
    </source>
</evidence>
<reference evidence="1" key="1">
    <citation type="submission" date="2021-01" db="EMBL/GenBank/DDBJ databases">
        <authorList>
            <person name="Corre E."/>
            <person name="Pelletier E."/>
            <person name="Niang G."/>
            <person name="Scheremetjew M."/>
            <person name="Finn R."/>
            <person name="Kale V."/>
            <person name="Holt S."/>
            <person name="Cochrane G."/>
            <person name="Meng A."/>
            <person name="Brown T."/>
            <person name="Cohen L."/>
        </authorList>
    </citation>
    <scope>NUCLEOTIDE SEQUENCE</scope>
    <source>
        <strain evidence="1">SPMC 104</strain>
    </source>
</reference>
<dbReference type="AlphaFoldDB" id="A0A7S2QWF5"/>
<sequence length="144" mass="15655">MKVFFFFFFFSNRTNKPLRSQGCCAAQPGMSSSVLAAILTALALLGIGAKLEVFRPLDRLHSFSFALRALEFEDNLLGGLSFLVEDRLSLTTEACLLLVVTALALSTQRCLARLVLGDLMRSVLSALAAIRVPGLGNVHHDEGR</sequence>
<accession>A0A7S2QWF5</accession>